<dbReference type="GO" id="GO:0003677">
    <property type="term" value="F:DNA binding"/>
    <property type="evidence" value="ECO:0007669"/>
    <property type="project" value="UniProtKB-KW"/>
</dbReference>
<dbReference type="PRINTS" id="PR00040">
    <property type="entry name" value="HTHMERR"/>
</dbReference>
<evidence type="ECO:0000259" key="4">
    <source>
        <dbReference type="PROSITE" id="PS50937"/>
    </source>
</evidence>
<reference evidence="5" key="1">
    <citation type="submission" date="2021-01" db="EMBL/GenBank/DDBJ databases">
        <title>Whole genome shotgun sequence of Cellulomonas chitinilytica NBRC 110799.</title>
        <authorList>
            <person name="Komaki H."/>
            <person name="Tamura T."/>
        </authorList>
    </citation>
    <scope>NUCLEOTIDE SEQUENCE</scope>
    <source>
        <strain evidence="5">NBRC 110799</strain>
    </source>
</reference>
<comment type="caution">
    <text evidence="5">The sequence shown here is derived from an EMBL/GenBank/DDBJ whole genome shotgun (WGS) entry which is preliminary data.</text>
</comment>
<dbReference type="PANTHER" id="PTHR30204">
    <property type="entry name" value="REDOX-CYCLING DRUG-SENSING TRANSCRIPTIONAL ACTIVATOR SOXR"/>
    <property type="match status" value="1"/>
</dbReference>
<dbReference type="PROSITE" id="PS50937">
    <property type="entry name" value="HTH_MERR_2"/>
    <property type="match status" value="1"/>
</dbReference>
<dbReference type="InterPro" id="IPR009061">
    <property type="entry name" value="DNA-bd_dom_put_sf"/>
</dbReference>
<keyword evidence="2" id="KW-0238">DNA-binding</keyword>
<dbReference type="Gene3D" id="1.10.1660.10">
    <property type="match status" value="1"/>
</dbReference>
<evidence type="ECO:0000313" key="5">
    <source>
        <dbReference type="EMBL" id="GIG22092.1"/>
    </source>
</evidence>
<dbReference type="AlphaFoldDB" id="A0A919P2H0"/>
<dbReference type="SMART" id="SM00422">
    <property type="entry name" value="HTH_MERR"/>
    <property type="match status" value="1"/>
</dbReference>
<evidence type="ECO:0000256" key="2">
    <source>
        <dbReference type="ARBA" id="ARBA00023125"/>
    </source>
</evidence>
<protein>
    <submittedName>
        <fullName evidence="5">MerR family transcriptional regulator</fullName>
    </submittedName>
</protein>
<feature type="domain" description="HTH merR-type" evidence="4">
    <location>
        <begin position="1"/>
        <end position="71"/>
    </location>
</feature>
<organism evidence="5 6">
    <name type="scientific">Cellulomonas chitinilytica</name>
    <dbReference type="NCBI Taxonomy" id="398759"/>
    <lineage>
        <taxon>Bacteria</taxon>
        <taxon>Bacillati</taxon>
        <taxon>Actinomycetota</taxon>
        <taxon>Actinomycetes</taxon>
        <taxon>Micrococcales</taxon>
        <taxon>Cellulomonadaceae</taxon>
        <taxon>Cellulomonas</taxon>
    </lineage>
</organism>
<dbReference type="InterPro" id="IPR000551">
    <property type="entry name" value="MerR-type_HTH_dom"/>
</dbReference>
<evidence type="ECO:0000313" key="6">
    <source>
        <dbReference type="Proteomes" id="UP000632740"/>
    </source>
</evidence>
<dbReference type="Proteomes" id="UP000632740">
    <property type="component" value="Unassembled WGS sequence"/>
</dbReference>
<evidence type="ECO:0000256" key="1">
    <source>
        <dbReference type="ARBA" id="ARBA00023015"/>
    </source>
</evidence>
<dbReference type="SUPFAM" id="SSF46955">
    <property type="entry name" value="Putative DNA-binding domain"/>
    <property type="match status" value="1"/>
</dbReference>
<dbReference type="GO" id="GO:0003700">
    <property type="term" value="F:DNA-binding transcription factor activity"/>
    <property type="evidence" value="ECO:0007669"/>
    <property type="project" value="InterPro"/>
</dbReference>
<gene>
    <name evidence="5" type="ORF">Cch01nite_28160</name>
</gene>
<accession>A0A919P2H0</accession>
<proteinExistence type="predicted"/>
<dbReference type="PANTHER" id="PTHR30204:SF94">
    <property type="entry name" value="HEAVY METAL-DEPENDENT TRANSCRIPTIONAL REGULATOR HI_0293-RELATED"/>
    <property type="match status" value="1"/>
</dbReference>
<keyword evidence="6" id="KW-1185">Reference proteome</keyword>
<keyword evidence="3" id="KW-0804">Transcription</keyword>
<dbReference type="EMBL" id="BONK01000009">
    <property type="protein sequence ID" value="GIG22092.1"/>
    <property type="molecule type" value="Genomic_DNA"/>
</dbReference>
<dbReference type="InterPro" id="IPR047057">
    <property type="entry name" value="MerR_fam"/>
</dbReference>
<name>A0A919P2H0_9CELL</name>
<dbReference type="RefSeq" id="WP_203756108.1">
    <property type="nucleotide sequence ID" value="NZ_BONK01000009.1"/>
</dbReference>
<sequence>MSYRIAEAAGLVGVAPTTLRYYEDIGLLEKPARGSNGYRAYDEDDVARLRFVTAVKNLGIPLSDVRELVAAYGVEDCSTVAHHVVETVAARLTETQERIGELVALAAQLQTVAARLADAPTGTACGDGCPCATVATAPLPDTRTLVPLTRRPGPDVGRPDGSAPADVPVACSLAPAAVPGRVTDWQGLIASAVRREAVDGGTALVFDAAPGLAADVARLAAAEQECCPFFDFTVRLTTGQVRLEVRAPADAADVVAAMFGAPA</sequence>
<keyword evidence="1" id="KW-0805">Transcription regulation</keyword>
<dbReference type="Pfam" id="PF13411">
    <property type="entry name" value="MerR_1"/>
    <property type="match status" value="1"/>
</dbReference>
<dbReference type="PROSITE" id="PS00552">
    <property type="entry name" value="HTH_MERR_1"/>
    <property type="match status" value="1"/>
</dbReference>
<evidence type="ECO:0000256" key="3">
    <source>
        <dbReference type="ARBA" id="ARBA00023163"/>
    </source>
</evidence>